<evidence type="ECO:0000256" key="6">
    <source>
        <dbReference type="ARBA" id="ARBA00012366"/>
    </source>
</evidence>
<dbReference type="EC" id="1.1.1.267" evidence="6"/>
<feature type="domain" description="1-deoxy-D-xylulose 5-phosphate reductoisomerase N-terminal" evidence="17">
    <location>
        <begin position="41"/>
        <end position="169"/>
    </location>
</feature>
<evidence type="ECO:0000256" key="2">
    <source>
        <dbReference type="ARBA" id="ARBA00001946"/>
    </source>
</evidence>
<dbReference type="PANTHER" id="PTHR30525">
    <property type="entry name" value="1-DEOXY-D-XYLULOSE 5-PHOSPHATE REDUCTOISOMERASE"/>
    <property type="match status" value="1"/>
</dbReference>
<comment type="subcellular location">
    <subcellularLocation>
        <location evidence="3">Plastid</location>
        <location evidence="3">Apicoplast</location>
    </subcellularLocation>
</comment>
<dbReference type="Pfam" id="PF13288">
    <property type="entry name" value="DXPR_C"/>
    <property type="match status" value="1"/>
</dbReference>
<dbReference type="Pfam" id="PF02670">
    <property type="entry name" value="DXP_reductoisom"/>
    <property type="match status" value="1"/>
</dbReference>
<dbReference type="Gene3D" id="3.40.50.720">
    <property type="entry name" value="NAD(P)-binding Rossmann-like Domain"/>
    <property type="match status" value="1"/>
</dbReference>
<dbReference type="Gene3D" id="1.10.1740.10">
    <property type="match status" value="1"/>
</dbReference>
<dbReference type="InterPro" id="IPR013644">
    <property type="entry name" value="DXP_reductoisomerase_C"/>
</dbReference>
<dbReference type="SUPFAM" id="SSF69055">
    <property type="entry name" value="1-deoxy-D-xylulose-5-phosphate reductoisomerase, C-terminal domain"/>
    <property type="match status" value="1"/>
</dbReference>
<evidence type="ECO:0000256" key="7">
    <source>
        <dbReference type="ARBA" id="ARBA00022640"/>
    </source>
</evidence>
<evidence type="ECO:0000256" key="12">
    <source>
        <dbReference type="ARBA" id="ARBA00023002"/>
    </source>
</evidence>
<evidence type="ECO:0000256" key="16">
    <source>
        <dbReference type="ARBA" id="ARBA00073770"/>
    </source>
</evidence>
<dbReference type="SUPFAM" id="SSF51735">
    <property type="entry name" value="NAD(P)-binding Rossmann-fold domains"/>
    <property type="match status" value="1"/>
</dbReference>
<dbReference type="Proteomes" id="UP000002173">
    <property type="component" value="Chromosome 3"/>
</dbReference>
<dbReference type="eggNOG" id="ENOG502QPJ7">
    <property type="taxonomic scope" value="Eukaryota"/>
</dbReference>
<dbReference type="GO" id="GO:0051484">
    <property type="term" value="P:isopentenyl diphosphate biosynthetic process, methylerythritol 4-phosphate pathway involved in terpenoid biosynthetic process"/>
    <property type="evidence" value="ECO:0007669"/>
    <property type="project" value="TreeGrafter"/>
</dbReference>
<comment type="caution">
    <text evidence="20">The sequence shown here is derived from an EMBL/GenBank/DDBJ whole genome shotgun (WGS) entry which is preliminary data.</text>
</comment>
<keyword evidence="9" id="KW-0521">NADP</keyword>
<evidence type="ECO:0000256" key="15">
    <source>
        <dbReference type="ARBA" id="ARBA00048543"/>
    </source>
</evidence>
<comment type="similarity">
    <text evidence="5">Belongs to the DXR family.</text>
</comment>
<accession>A7APZ2</accession>
<dbReference type="InterPro" id="IPR036291">
    <property type="entry name" value="NAD(P)-bd_dom_sf"/>
</dbReference>
<keyword evidence="10" id="KW-0933">Apicoplast</keyword>
<dbReference type="FunFam" id="3.40.50.720:FF:000045">
    <property type="entry name" value="1-deoxy-D-xylulose 5-phosphate reductoisomerase"/>
    <property type="match status" value="1"/>
</dbReference>
<dbReference type="GO" id="GO:0070402">
    <property type="term" value="F:NADPH binding"/>
    <property type="evidence" value="ECO:0007669"/>
    <property type="project" value="InterPro"/>
</dbReference>
<feature type="domain" description="DXP reductoisomerase C-terminal" evidence="19">
    <location>
        <begin position="322"/>
        <end position="437"/>
    </location>
</feature>
<comment type="cofactor">
    <cofactor evidence="1">
        <name>Mn(2+)</name>
        <dbReference type="ChEBI" id="CHEBI:29035"/>
    </cofactor>
</comment>
<evidence type="ECO:0000256" key="11">
    <source>
        <dbReference type="ARBA" id="ARBA00022946"/>
    </source>
</evidence>
<dbReference type="HAMAP" id="MF_00183">
    <property type="entry name" value="DXP_reductoisom"/>
    <property type="match status" value="1"/>
</dbReference>
<evidence type="ECO:0000259" key="19">
    <source>
        <dbReference type="Pfam" id="PF13288"/>
    </source>
</evidence>
<name>A7APZ2_BABBO</name>
<keyword evidence="21" id="KW-1185">Reference proteome</keyword>
<comment type="cofactor">
    <cofactor evidence="2">
        <name>Mg(2+)</name>
        <dbReference type="ChEBI" id="CHEBI:18420"/>
    </cofactor>
</comment>
<dbReference type="InParanoid" id="A7APZ2"/>
<dbReference type="EMBL" id="AAXT01000001">
    <property type="protein sequence ID" value="EDO08626.1"/>
    <property type="molecule type" value="Genomic_DNA"/>
</dbReference>
<proteinExistence type="inferred from homology"/>
<evidence type="ECO:0000259" key="17">
    <source>
        <dbReference type="Pfam" id="PF02670"/>
    </source>
</evidence>
<evidence type="ECO:0000256" key="13">
    <source>
        <dbReference type="ARBA" id="ARBA00023211"/>
    </source>
</evidence>
<keyword evidence="11" id="KW-0809">Transit peptide</keyword>
<evidence type="ECO:0000256" key="4">
    <source>
        <dbReference type="ARBA" id="ARBA00005094"/>
    </source>
</evidence>
<dbReference type="GO" id="GO:0030604">
    <property type="term" value="F:1-deoxy-D-xylulose-5-phosphate reductoisomerase activity"/>
    <property type="evidence" value="ECO:0007669"/>
    <property type="project" value="UniProtKB-EC"/>
</dbReference>
<evidence type="ECO:0000259" key="18">
    <source>
        <dbReference type="Pfam" id="PF08436"/>
    </source>
</evidence>
<dbReference type="InterPro" id="IPR036169">
    <property type="entry name" value="DXPR_C_sf"/>
</dbReference>
<dbReference type="SUPFAM" id="SSF55347">
    <property type="entry name" value="Glyceraldehyde-3-phosphate dehydrogenase-like, C-terminal domain"/>
    <property type="match status" value="1"/>
</dbReference>
<dbReference type="NCBIfam" id="TIGR00243">
    <property type="entry name" value="Dxr"/>
    <property type="match status" value="1"/>
</dbReference>
<dbReference type="VEuPathDB" id="PiroplasmaDB:BBOV_III010740"/>
<dbReference type="PIRSF" id="PIRSF006205">
    <property type="entry name" value="Dxp_reductismrs"/>
    <property type="match status" value="1"/>
</dbReference>
<evidence type="ECO:0000313" key="21">
    <source>
        <dbReference type="Proteomes" id="UP000002173"/>
    </source>
</evidence>
<dbReference type="FunCoup" id="A7APZ2">
    <property type="interactions" value="29"/>
</dbReference>
<dbReference type="STRING" id="5865.A7APZ2"/>
<dbReference type="OMA" id="AHPNWVM"/>
<keyword evidence="20" id="KW-0413">Isomerase</keyword>
<evidence type="ECO:0000256" key="14">
    <source>
        <dbReference type="ARBA" id="ARBA00023229"/>
    </source>
</evidence>
<organism evidence="20 21">
    <name type="scientific">Babesia bovis</name>
    <dbReference type="NCBI Taxonomy" id="5865"/>
    <lineage>
        <taxon>Eukaryota</taxon>
        <taxon>Sar</taxon>
        <taxon>Alveolata</taxon>
        <taxon>Apicomplexa</taxon>
        <taxon>Aconoidasida</taxon>
        <taxon>Piroplasmida</taxon>
        <taxon>Babesiidae</taxon>
        <taxon>Babesia</taxon>
    </lineage>
</organism>
<feature type="domain" description="1-deoxy-D-xylulose 5-phosphate reductoisomerase C-terminal" evidence="18">
    <location>
        <begin position="183"/>
        <end position="288"/>
    </location>
</feature>
<keyword evidence="8" id="KW-0479">Metal-binding</keyword>
<evidence type="ECO:0000256" key="10">
    <source>
        <dbReference type="ARBA" id="ARBA00022887"/>
    </source>
</evidence>
<protein>
    <recommendedName>
        <fullName evidence="16">1-deoxy-D-xylulose 5-phosphate reductoisomerase, apicoplastic</fullName>
        <ecNumber evidence="6">1.1.1.267</ecNumber>
    </recommendedName>
</protein>
<dbReference type="PANTHER" id="PTHR30525:SF0">
    <property type="entry name" value="1-DEOXY-D-XYLULOSE 5-PHOSPHATE REDUCTOISOMERASE, CHLOROPLASTIC"/>
    <property type="match status" value="1"/>
</dbReference>
<keyword evidence="7" id="KW-0934">Plastid</keyword>
<dbReference type="GO" id="GO:0020011">
    <property type="term" value="C:apicoplast"/>
    <property type="evidence" value="ECO:0007669"/>
    <property type="project" value="UniProtKB-SubCell"/>
</dbReference>
<sequence length="447" mass="50084">MGKTGRAFEYYSGLDWQCVAKVTSSVGSVIKLLKNACPRKVAVIGSTGSIGCQTLDIIRRINATYDEPLFDVVALSANCNIKDLAQQAKEFKPKILNINYGYDELRQNVNNDIDITEGKEGILQLCRNFDYDLLVMGISGCAGIEPTIAAAEAGKSVALANKESVVSAGSTLRRVLDKSKCELIPIDSEHNAIYQCLVTSPRDLLEHTKERDPRAMCRISTNVLNSVKRLIITSSGGPFRDTDKSLMKTLRLKDAIKHPVWSMGAKITIDSSTMMNKGLEVIEAHELFGIPYDNIQVVIHKECIVHSMVQFVDNSVLAQMYNPDMRLPIAYALNWPDRMESTLPELDLLKQQLTFTDPDLEKFPCLKLAFEAGKMGGLYTTVLNAANERANEFLREDAIAHWEIHELVKRAVEEYKHPNIDHPRIEDVMEADSWGKNHVMESMKNRH</sequence>
<evidence type="ECO:0000256" key="1">
    <source>
        <dbReference type="ARBA" id="ARBA00001936"/>
    </source>
</evidence>
<keyword evidence="12 20" id="KW-0560">Oxidoreductase</keyword>
<evidence type="ECO:0000256" key="9">
    <source>
        <dbReference type="ARBA" id="ARBA00022857"/>
    </source>
</evidence>
<dbReference type="GO" id="GO:0016853">
    <property type="term" value="F:isomerase activity"/>
    <property type="evidence" value="ECO:0007669"/>
    <property type="project" value="UniProtKB-KW"/>
</dbReference>
<gene>
    <name evidence="20" type="ORF">BBOV_III010740</name>
</gene>
<dbReference type="InterPro" id="IPR003821">
    <property type="entry name" value="DXP_reductoisomerase"/>
</dbReference>
<keyword evidence="13" id="KW-0464">Manganese</keyword>
<dbReference type="AlphaFoldDB" id="A7APZ2"/>
<dbReference type="Pfam" id="PF08436">
    <property type="entry name" value="DXP_redisom_C"/>
    <property type="match status" value="1"/>
</dbReference>
<comment type="catalytic activity">
    <reaction evidence="15">
        <text>2-C-methyl-D-erythritol 4-phosphate + NADP(+) = 1-deoxy-D-xylulose 5-phosphate + NADPH + H(+)</text>
        <dbReference type="Rhea" id="RHEA:13717"/>
        <dbReference type="ChEBI" id="CHEBI:15378"/>
        <dbReference type="ChEBI" id="CHEBI:57783"/>
        <dbReference type="ChEBI" id="CHEBI:57792"/>
        <dbReference type="ChEBI" id="CHEBI:58262"/>
        <dbReference type="ChEBI" id="CHEBI:58349"/>
        <dbReference type="EC" id="1.1.1.267"/>
    </reaction>
    <physiologicalReaction direction="right-to-left" evidence="15">
        <dbReference type="Rhea" id="RHEA:13719"/>
    </physiologicalReaction>
</comment>
<keyword evidence="14" id="KW-0414">Isoprene biosynthesis</keyword>
<dbReference type="UniPathway" id="UPA00056">
    <property type="reaction ID" value="UER00092"/>
</dbReference>
<dbReference type="GO" id="GO:0030145">
    <property type="term" value="F:manganese ion binding"/>
    <property type="evidence" value="ECO:0007669"/>
    <property type="project" value="TreeGrafter"/>
</dbReference>
<dbReference type="InterPro" id="IPR013512">
    <property type="entry name" value="DXP_reductoisomerase_N"/>
</dbReference>
<dbReference type="InterPro" id="IPR026877">
    <property type="entry name" value="DXPR_C"/>
</dbReference>
<evidence type="ECO:0000256" key="5">
    <source>
        <dbReference type="ARBA" id="ARBA00006825"/>
    </source>
</evidence>
<evidence type="ECO:0000256" key="3">
    <source>
        <dbReference type="ARBA" id="ARBA00004467"/>
    </source>
</evidence>
<comment type="pathway">
    <text evidence="4">Isoprenoid biosynthesis; isopentenyl diphosphate biosynthesis via DXP pathway; isopentenyl diphosphate from 1-deoxy-D-xylulose 5-phosphate: step 1/6.</text>
</comment>
<evidence type="ECO:0000256" key="8">
    <source>
        <dbReference type="ARBA" id="ARBA00022723"/>
    </source>
</evidence>
<evidence type="ECO:0000313" key="20">
    <source>
        <dbReference type="EMBL" id="EDO08626.1"/>
    </source>
</evidence>
<reference evidence="20 21" key="1">
    <citation type="journal article" date="2007" name="PLoS Pathog.">
        <title>Genome sequence of Babesia bovis and comparative analysis of apicomplexan hemoprotozoa.</title>
        <authorList>
            <person name="Brayton K.A."/>
            <person name="Lau A.O.T."/>
            <person name="Herndon D.R."/>
            <person name="Hannick L."/>
            <person name="Kappmeyer L.S."/>
            <person name="Berens S.J."/>
            <person name="Bidwell S.L."/>
            <person name="Brown W.C."/>
            <person name="Crabtree J."/>
            <person name="Fadrosh D."/>
            <person name="Feldblum T."/>
            <person name="Forberger H.A."/>
            <person name="Haas B.J."/>
            <person name="Howell J.M."/>
            <person name="Khouri H."/>
            <person name="Koo H."/>
            <person name="Mann D.J."/>
            <person name="Norimine J."/>
            <person name="Paulsen I.T."/>
            <person name="Radune D."/>
            <person name="Ren Q."/>
            <person name="Smith R.K. Jr."/>
            <person name="Suarez C.E."/>
            <person name="White O."/>
            <person name="Wortman J.R."/>
            <person name="Knowles D.P. Jr."/>
            <person name="McElwain T.F."/>
            <person name="Nene V.M."/>
        </authorList>
    </citation>
    <scope>NUCLEOTIDE SEQUENCE [LARGE SCALE GENOMIC DNA]</scope>
    <source>
        <strain evidence="20">T2Bo</strain>
    </source>
</reference>